<comment type="caution">
    <text evidence="2">The sequence shown here is derived from an EMBL/GenBank/DDBJ whole genome shotgun (WGS) entry which is preliminary data.</text>
</comment>
<gene>
    <name evidence="2" type="ORF">GCK32_020578</name>
</gene>
<feature type="compositionally biased region" description="Basic and acidic residues" evidence="1">
    <location>
        <begin position="44"/>
        <end position="59"/>
    </location>
</feature>
<dbReference type="EMBL" id="WIXE01023784">
    <property type="protein sequence ID" value="KAK5966181.1"/>
    <property type="molecule type" value="Genomic_DNA"/>
</dbReference>
<organism evidence="2 3">
    <name type="scientific">Trichostrongylus colubriformis</name>
    <name type="common">Black scour worm</name>
    <dbReference type="NCBI Taxonomy" id="6319"/>
    <lineage>
        <taxon>Eukaryota</taxon>
        <taxon>Metazoa</taxon>
        <taxon>Ecdysozoa</taxon>
        <taxon>Nematoda</taxon>
        <taxon>Chromadorea</taxon>
        <taxon>Rhabditida</taxon>
        <taxon>Rhabditina</taxon>
        <taxon>Rhabditomorpha</taxon>
        <taxon>Strongyloidea</taxon>
        <taxon>Trichostrongylidae</taxon>
        <taxon>Trichostrongylus</taxon>
    </lineage>
</organism>
<evidence type="ECO:0000313" key="3">
    <source>
        <dbReference type="Proteomes" id="UP001331761"/>
    </source>
</evidence>
<name>A0AAN8IB67_TRICO</name>
<dbReference type="AlphaFoldDB" id="A0AAN8IB67"/>
<evidence type="ECO:0000313" key="2">
    <source>
        <dbReference type="EMBL" id="KAK5966181.1"/>
    </source>
</evidence>
<sequence length="106" mass="11494">MLLESSPDEAFPASPMKCIVSTPVKSDASNEVPATQDVVAESDAEGHVPSEKFYVDESSRLNSNPPSAVKREPDAESEEDSNSSDDEEEFSRKTVMRMNLTGIAQS</sequence>
<proteinExistence type="predicted"/>
<dbReference type="Proteomes" id="UP001331761">
    <property type="component" value="Unassembled WGS sequence"/>
</dbReference>
<feature type="compositionally biased region" description="Acidic residues" evidence="1">
    <location>
        <begin position="75"/>
        <end position="89"/>
    </location>
</feature>
<feature type="region of interest" description="Disordered" evidence="1">
    <location>
        <begin position="39"/>
        <end position="106"/>
    </location>
</feature>
<reference evidence="2 3" key="1">
    <citation type="submission" date="2019-10" db="EMBL/GenBank/DDBJ databases">
        <title>Assembly and Annotation for the nematode Trichostrongylus colubriformis.</title>
        <authorList>
            <person name="Martin J."/>
        </authorList>
    </citation>
    <scope>NUCLEOTIDE SEQUENCE [LARGE SCALE GENOMIC DNA]</scope>
    <source>
        <strain evidence="2">G859</strain>
        <tissue evidence="2">Whole worm</tissue>
    </source>
</reference>
<keyword evidence="3" id="KW-1185">Reference proteome</keyword>
<protein>
    <submittedName>
        <fullName evidence="2">Uncharacterized protein</fullName>
    </submittedName>
</protein>
<accession>A0AAN8IB67</accession>
<evidence type="ECO:0000256" key="1">
    <source>
        <dbReference type="SAM" id="MobiDB-lite"/>
    </source>
</evidence>